<evidence type="ECO:0000313" key="1">
    <source>
        <dbReference type="EMBL" id="MXQ53155.1"/>
    </source>
</evidence>
<evidence type="ECO:0000313" key="2">
    <source>
        <dbReference type="Proteomes" id="UP000430692"/>
    </source>
</evidence>
<proteinExistence type="predicted"/>
<dbReference type="AlphaFoldDB" id="A0A6I4VSE9"/>
<keyword evidence="2" id="KW-1185">Reference proteome</keyword>
<comment type="caution">
    <text evidence="1">The sequence shown here is derived from an EMBL/GenBank/DDBJ whole genome shotgun (WGS) entry which is preliminary data.</text>
</comment>
<dbReference type="RefSeq" id="WP_160800520.1">
    <property type="nucleotide sequence ID" value="NZ_WUUL01000003.1"/>
</dbReference>
<dbReference type="EMBL" id="WUUL01000003">
    <property type="protein sequence ID" value="MXQ53155.1"/>
    <property type="molecule type" value="Genomic_DNA"/>
</dbReference>
<protein>
    <submittedName>
        <fullName evidence="1">Uncharacterized protein</fullName>
    </submittedName>
</protein>
<organism evidence="1 2">
    <name type="scientific">Shimazuella alba</name>
    <dbReference type="NCBI Taxonomy" id="2690964"/>
    <lineage>
        <taxon>Bacteria</taxon>
        <taxon>Bacillati</taxon>
        <taxon>Bacillota</taxon>
        <taxon>Bacilli</taxon>
        <taxon>Bacillales</taxon>
        <taxon>Thermoactinomycetaceae</taxon>
        <taxon>Shimazuella</taxon>
    </lineage>
</organism>
<accession>A0A6I4VSE9</accession>
<reference evidence="1 2" key="1">
    <citation type="submission" date="2019-12" db="EMBL/GenBank/DDBJ databases">
        <title>Whole-genome analyses of novel actinobacteria.</title>
        <authorList>
            <person name="Sahin N."/>
            <person name="Saygin H."/>
        </authorList>
    </citation>
    <scope>NUCLEOTIDE SEQUENCE [LARGE SCALE GENOMIC DNA]</scope>
    <source>
        <strain evidence="1 2">KC615</strain>
    </source>
</reference>
<dbReference type="Proteomes" id="UP000430692">
    <property type="component" value="Unassembled WGS sequence"/>
</dbReference>
<sequence length="64" mass="7769">MQNRYTKGFKFNINEWKKIANANGQKVYDLLKRHNFEPELFKNADEYYQEVDNDYFNDKPASND</sequence>
<gene>
    <name evidence="1" type="ORF">GSM42_05290</name>
</gene>
<name>A0A6I4VSE9_9BACL</name>